<dbReference type="EMBL" id="HBDX01005729">
    <property type="protein sequence ID" value="CAD8224199.1"/>
    <property type="molecule type" value="Transcribed_RNA"/>
</dbReference>
<reference evidence="1" key="1">
    <citation type="submission" date="2021-01" db="EMBL/GenBank/DDBJ databases">
        <authorList>
            <person name="Corre E."/>
            <person name="Pelletier E."/>
            <person name="Niang G."/>
            <person name="Scheremetjew M."/>
            <person name="Finn R."/>
            <person name="Kale V."/>
            <person name="Holt S."/>
            <person name="Cochrane G."/>
            <person name="Meng A."/>
            <person name="Brown T."/>
            <person name="Cohen L."/>
        </authorList>
    </citation>
    <scope>NUCLEOTIDE SEQUENCE</scope>
    <source>
        <strain evidence="1">Clade-A-BCC118000</strain>
    </source>
</reference>
<name>A0A6U0CF00_9CHLO</name>
<sequence>MNAEVLEYLQLRYTSIKNVVEMLQRNVYKRSVGASFDVLIVRIEVGISLMERSCVVRNLVSVQVFECESSFAHIWCLFVCMETNRVKLLTPFVEVTIEDVLRHYYLKPRVKILVSTSYRQHST</sequence>
<evidence type="ECO:0000313" key="1">
    <source>
        <dbReference type="EMBL" id="CAD8224199.1"/>
    </source>
</evidence>
<dbReference type="AlphaFoldDB" id="A0A6U0CF00"/>
<gene>
    <name evidence="1" type="ORF">OLUC0939_LOCUS4925</name>
</gene>
<accession>A0A6U0CF00</accession>
<proteinExistence type="predicted"/>
<organism evidence="1">
    <name type="scientific">Ostreococcus sp. 'lucimarinus'</name>
    <dbReference type="NCBI Taxonomy" id="242159"/>
    <lineage>
        <taxon>Eukaryota</taxon>
        <taxon>Viridiplantae</taxon>
        <taxon>Chlorophyta</taxon>
        <taxon>Mamiellophyceae</taxon>
        <taxon>Mamiellales</taxon>
        <taxon>Bathycoccaceae</taxon>
        <taxon>Ostreococcus</taxon>
    </lineage>
</organism>
<protein>
    <submittedName>
        <fullName evidence="1">Uncharacterized protein</fullName>
    </submittedName>
</protein>